<dbReference type="RefSeq" id="WP_251259467.1">
    <property type="nucleotide sequence ID" value="NZ_JAMQGP010000001.1"/>
</dbReference>
<dbReference type="EMBL" id="JAMQGP010000001">
    <property type="protein sequence ID" value="MCM2678150.1"/>
    <property type="molecule type" value="Genomic_DNA"/>
</dbReference>
<keyword evidence="1" id="KW-1133">Transmembrane helix</keyword>
<evidence type="ECO:0000259" key="2">
    <source>
        <dbReference type="Pfam" id="PF01832"/>
    </source>
</evidence>
<accession>A0AA41W3G6</accession>
<dbReference type="InterPro" id="IPR002901">
    <property type="entry name" value="MGlyc_endo_b_GlcNAc-like_dom"/>
</dbReference>
<dbReference type="PANTHER" id="PTHR40572:SF1">
    <property type="entry name" value="PROTEIN BAX"/>
    <property type="match status" value="1"/>
</dbReference>
<proteinExistence type="predicted"/>
<dbReference type="Gene3D" id="1.10.530.10">
    <property type="match status" value="1"/>
</dbReference>
<dbReference type="Pfam" id="PF01832">
    <property type="entry name" value="Glucosaminidase"/>
    <property type="match status" value="1"/>
</dbReference>
<keyword evidence="4" id="KW-1185">Reference proteome</keyword>
<protein>
    <submittedName>
        <fullName evidence="3">Glucosaminidase domain-containing protein</fullName>
    </submittedName>
</protein>
<dbReference type="AlphaFoldDB" id="A0AA41W3G6"/>
<dbReference type="PANTHER" id="PTHR40572">
    <property type="entry name" value="PROTEIN BAX"/>
    <property type="match status" value="1"/>
</dbReference>
<keyword evidence="1" id="KW-0812">Transmembrane</keyword>
<evidence type="ECO:0000256" key="1">
    <source>
        <dbReference type="SAM" id="Phobius"/>
    </source>
</evidence>
<feature type="transmembrane region" description="Helical" evidence="1">
    <location>
        <begin position="7"/>
        <end position="27"/>
    </location>
</feature>
<organism evidence="3 4">
    <name type="scientific">Echinimonas agarilytica</name>
    <dbReference type="NCBI Taxonomy" id="1215918"/>
    <lineage>
        <taxon>Bacteria</taxon>
        <taxon>Pseudomonadati</taxon>
        <taxon>Pseudomonadota</taxon>
        <taxon>Gammaproteobacteria</taxon>
        <taxon>Alteromonadales</taxon>
        <taxon>Echinimonadaceae</taxon>
        <taxon>Echinimonas</taxon>
    </lineage>
</organism>
<reference evidence="3 4" key="1">
    <citation type="journal article" date="2013" name="Antonie Van Leeuwenhoek">
        <title>Echinimonas agarilytica gen. nov., sp. nov., a new gammaproteobacterium isolated from the sea urchin Strongylocentrotus intermedius.</title>
        <authorList>
            <person name="Nedashkovskaya O.I."/>
            <person name="Stenkova A.M."/>
            <person name="Zhukova N.V."/>
            <person name="Van Trappen S."/>
            <person name="Lee J.S."/>
            <person name="Kim S.B."/>
        </authorList>
    </citation>
    <scope>NUCLEOTIDE SEQUENCE [LARGE SCALE GENOMIC DNA]</scope>
    <source>
        <strain evidence="3 4">KMM 6351</strain>
    </source>
</reference>
<name>A0AA41W3G6_9GAMM</name>
<dbReference type="InterPro" id="IPR053195">
    <property type="entry name" value="Bax-like"/>
</dbReference>
<dbReference type="GO" id="GO:0004040">
    <property type="term" value="F:amidase activity"/>
    <property type="evidence" value="ECO:0007669"/>
    <property type="project" value="InterPro"/>
</dbReference>
<evidence type="ECO:0000313" key="3">
    <source>
        <dbReference type="EMBL" id="MCM2678150.1"/>
    </source>
</evidence>
<keyword evidence="1" id="KW-0472">Membrane</keyword>
<feature type="domain" description="Mannosyl-glycoprotein endo-beta-N-acetylglucosamidase-like" evidence="2">
    <location>
        <begin position="125"/>
        <end position="248"/>
    </location>
</feature>
<sequence length="266" mass="29425">MRLTNKNITVLVVLGVVLALAIVFWPLKILPHYIPDYKHTALPDFSTIPAGSERKEAFSSYLVPLIQAVNAHQLLLRETAQQVATLPELSDYQQQWLAGLCQLYSIRTPCKPGIPLLQSIDSRINTVPVALALAQAAKESGWGTSRFARQGNNLFGQWCFSKGCGLVPLQRKPGAKHEVATFDSPAYSVDAYVRNINANGAYQLLRQHRQSLQNQAMPELVKALILGLGSYSERGQAYVHEVDAMIDNNPSWLAYPAVVEKHPPTL</sequence>
<dbReference type="Proteomes" id="UP001165393">
    <property type="component" value="Unassembled WGS sequence"/>
</dbReference>
<evidence type="ECO:0000313" key="4">
    <source>
        <dbReference type="Proteomes" id="UP001165393"/>
    </source>
</evidence>
<gene>
    <name evidence="3" type="ORF">NAF29_00495</name>
</gene>
<comment type="caution">
    <text evidence="3">The sequence shown here is derived from an EMBL/GenBank/DDBJ whole genome shotgun (WGS) entry which is preliminary data.</text>
</comment>